<keyword evidence="10 24" id="KW-1133">Transmembrane helix</keyword>
<dbReference type="InterPro" id="IPR011701">
    <property type="entry name" value="MFS"/>
</dbReference>
<evidence type="ECO:0000256" key="8">
    <source>
        <dbReference type="ARBA" id="ARBA00022692"/>
    </source>
</evidence>
<keyword evidence="8 24" id="KW-0812">Transmembrane</keyword>
<dbReference type="GO" id="GO:0009536">
    <property type="term" value="C:plastid"/>
    <property type="evidence" value="ECO:0007669"/>
    <property type="project" value="TreeGrafter"/>
</dbReference>
<proteinExistence type="inferred from homology"/>
<evidence type="ECO:0000256" key="22">
    <source>
        <dbReference type="ARBA" id="ARBA00081533"/>
    </source>
</evidence>
<evidence type="ECO:0000259" key="25">
    <source>
        <dbReference type="Pfam" id="PF03061"/>
    </source>
</evidence>
<accession>A0A8T2Y1W0</accession>
<protein>
    <recommendedName>
        <fullName evidence="21">Acyl-coenzyme A thioesterase 13</fullName>
    </recommendedName>
    <alternativeName>
        <fullName evidence="22">Hotdog-fold thioesterase superfamily member 2</fullName>
    </alternativeName>
    <alternativeName>
        <fullName evidence="23">Thioesterase superfamily member 2</fullName>
    </alternativeName>
</protein>
<gene>
    <name evidence="26" type="ORF">H0E87_017848</name>
</gene>
<keyword evidence="12" id="KW-0443">Lipid metabolism</keyword>
<dbReference type="GO" id="GO:0016020">
    <property type="term" value="C:membrane"/>
    <property type="evidence" value="ECO:0007669"/>
    <property type="project" value="UniProtKB-SubCell"/>
</dbReference>
<keyword evidence="16" id="KW-0539">Nucleus</keyword>
<organism evidence="26 27">
    <name type="scientific">Populus deltoides</name>
    <name type="common">Eastern poplar</name>
    <name type="synonym">Eastern cottonwood</name>
    <dbReference type="NCBI Taxonomy" id="3696"/>
    <lineage>
        <taxon>Eukaryota</taxon>
        <taxon>Viridiplantae</taxon>
        <taxon>Streptophyta</taxon>
        <taxon>Embryophyta</taxon>
        <taxon>Tracheophyta</taxon>
        <taxon>Spermatophyta</taxon>
        <taxon>Magnoliopsida</taxon>
        <taxon>eudicotyledons</taxon>
        <taxon>Gunneridae</taxon>
        <taxon>Pentapetalae</taxon>
        <taxon>rosids</taxon>
        <taxon>fabids</taxon>
        <taxon>Malpighiales</taxon>
        <taxon>Salicaceae</taxon>
        <taxon>Saliceae</taxon>
        <taxon>Populus</taxon>
    </lineage>
</organism>
<evidence type="ECO:0000313" key="26">
    <source>
        <dbReference type="EMBL" id="KAH8499090.1"/>
    </source>
</evidence>
<dbReference type="Gene3D" id="3.10.129.10">
    <property type="entry name" value="Hotdog Thioesterase"/>
    <property type="match status" value="1"/>
</dbReference>
<dbReference type="GO" id="GO:0005739">
    <property type="term" value="C:mitochondrion"/>
    <property type="evidence" value="ECO:0007669"/>
    <property type="project" value="UniProtKB-SubCell"/>
</dbReference>
<evidence type="ECO:0000256" key="21">
    <source>
        <dbReference type="ARBA" id="ARBA00067273"/>
    </source>
</evidence>
<evidence type="ECO:0000256" key="18">
    <source>
        <dbReference type="ARBA" id="ARBA00052976"/>
    </source>
</evidence>
<dbReference type="SUPFAM" id="SSF103473">
    <property type="entry name" value="MFS general substrate transporter"/>
    <property type="match status" value="1"/>
</dbReference>
<evidence type="ECO:0000256" key="2">
    <source>
        <dbReference type="ARBA" id="ARBA00004141"/>
    </source>
</evidence>
<comment type="similarity">
    <text evidence="17">Belongs to the major facilitator superfamily. Sodium/anion cotransporter (TC 2.A.1.14) family.</text>
</comment>
<evidence type="ECO:0000256" key="14">
    <source>
        <dbReference type="ARBA" id="ARBA00023136"/>
    </source>
</evidence>
<comment type="caution">
    <text evidence="26">The sequence shown here is derived from an EMBL/GenBank/DDBJ whole genome shotgun (WGS) entry which is preliminary data.</text>
</comment>
<evidence type="ECO:0000256" key="12">
    <source>
        <dbReference type="ARBA" id="ARBA00023098"/>
    </source>
</evidence>
<evidence type="ECO:0000256" key="3">
    <source>
        <dbReference type="ARBA" id="ARBA00004173"/>
    </source>
</evidence>
<evidence type="ECO:0000256" key="24">
    <source>
        <dbReference type="SAM" id="Phobius"/>
    </source>
</evidence>
<evidence type="ECO:0000256" key="15">
    <source>
        <dbReference type="ARBA" id="ARBA00023212"/>
    </source>
</evidence>
<evidence type="ECO:0000313" key="27">
    <source>
        <dbReference type="Proteomes" id="UP000807159"/>
    </source>
</evidence>
<dbReference type="InterPro" id="IPR029069">
    <property type="entry name" value="HotDog_dom_sf"/>
</dbReference>
<keyword evidence="14 24" id="KW-0472">Membrane</keyword>
<dbReference type="GO" id="GO:0005315">
    <property type="term" value="F:phosphate transmembrane transporter activity"/>
    <property type="evidence" value="ECO:0007669"/>
    <property type="project" value="TreeGrafter"/>
</dbReference>
<dbReference type="AlphaFoldDB" id="A0A8T2Y1W0"/>
<dbReference type="CDD" id="cd03443">
    <property type="entry name" value="PaaI_thioesterase"/>
    <property type="match status" value="1"/>
</dbReference>
<feature type="transmembrane region" description="Helical" evidence="24">
    <location>
        <begin position="215"/>
        <end position="235"/>
    </location>
</feature>
<feature type="domain" description="Thioesterase" evidence="25">
    <location>
        <begin position="69"/>
        <end position="121"/>
    </location>
</feature>
<keyword evidence="9" id="KW-0378">Hydrolase</keyword>
<dbReference type="FunFam" id="3.10.129.10:FF:000021">
    <property type="entry name" value="Acyl-coenzyme A thioesterase 13"/>
    <property type="match status" value="1"/>
</dbReference>
<feature type="transmembrane region" description="Helical" evidence="24">
    <location>
        <begin position="282"/>
        <end position="303"/>
    </location>
</feature>
<dbReference type="PANTHER" id="PTHR11662">
    <property type="entry name" value="SOLUTE CARRIER FAMILY 17"/>
    <property type="match status" value="1"/>
</dbReference>
<dbReference type="InterPro" id="IPR050382">
    <property type="entry name" value="MFS_Na/Anion_cotransporter"/>
</dbReference>
<comment type="subunit">
    <text evidence="20">Homotetramer. Interacts with PCTP.</text>
</comment>
<dbReference type="GO" id="GO:0005829">
    <property type="term" value="C:cytosol"/>
    <property type="evidence" value="ECO:0007669"/>
    <property type="project" value="UniProtKB-SubCell"/>
</dbReference>
<comment type="similarity">
    <text evidence="6">Belongs to the thioesterase PaaI family.</text>
</comment>
<dbReference type="SUPFAM" id="SSF54637">
    <property type="entry name" value="Thioesterase/thiol ester dehydrase-isomerase"/>
    <property type="match status" value="1"/>
</dbReference>
<evidence type="ECO:0000256" key="7">
    <source>
        <dbReference type="ARBA" id="ARBA00022490"/>
    </source>
</evidence>
<sequence>MEKAREFLNLSNEESESVSSIKFHPHRPWIERSFYEDFSIRGIQVDRIEPGFISTTFKVPPRLTDRNGKLATGAIANLVDEGGAIVAQAEGIPFLVSVDMSISFLSTANVNDELEITARVLGRNGGYAGTIVLVKNKATGELIAEAAIALLPLAHGWSRSFSGIVQSSFLRGYLIPPIAVGTLVDYYGGKVVMGWGVALWSLATFLMPWAADTSLWALLATRAMLGILLMAWLFLKLYKPFLLDGSRRSNEPGLLGLQWLDFNFGNAIGLTQSPILLSKGSIFGPFVIFGLSGFLWVLVWLSAISCTPDRSSQISEYELEYILNNQWKSFPMENKSKTRRIIPPFRRLLSKMPTWSLIVANTIHSWSLLPVSRFSSTEDEHHHLLIYHVDLKHAAWFSAAPWRVMGFMGYFGGDPRHDSGVLHGTTNSVIYNEFGILNTAGTLAAIVGTVGAGFFVELVGSFRGLLMLTSHLYFLAALFYNIFSTGENEFSLSCLKYPELLFQVHWGFQPTKCKIFRGMVRGSFTCITAPPQFA</sequence>
<comment type="function">
    <text evidence="19">Catalyzes the hydrolysis of acyl-CoAs into free fatty acids and coenzyme A (CoASH), regulating their respective intracellular levels. Has acyl-CoA thioesterase activity towards medium (C12) and long-chain (C18) fatty acyl-CoA substrates. Can also hydrolyze 3-hydroxyphenylacetyl-CoA and 3,4-dihydroxyphenylacetyl-CoA (in vitro). May play a role in controlling adaptive thermogenesis.</text>
</comment>
<evidence type="ECO:0000256" key="16">
    <source>
        <dbReference type="ARBA" id="ARBA00023242"/>
    </source>
</evidence>
<feature type="transmembrane region" description="Helical" evidence="24">
    <location>
        <begin position="434"/>
        <end position="456"/>
    </location>
</feature>
<dbReference type="InterPro" id="IPR036259">
    <property type="entry name" value="MFS_trans_sf"/>
</dbReference>
<evidence type="ECO:0000256" key="13">
    <source>
        <dbReference type="ARBA" id="ARBA00023128"/>
    </source>
</evidence>
<evidence type="ECO:0000256" key="6">
    <source>
        <dbReference type="ARBA" id="ARBA00008324"/>
    </source>
</evidence>
<keyword evidence="11" id="KW-0007">Acetylation</keyword>
<dbReference type="GO" id="GO:0016788">
    <property type="term" value="F:hydrolase activity, acting on ester bonds"/>
    <property type="evidence" value="ECO:0007669"/>
    <property type="project" value="UniProtKB-ARBA"/>
</dbReference>
<keyword evidence="13" id="KW-0496">Mitochondrion</keyword>
<dbReference type="Pfam" id="PF07690">
    <property type="entry name" value="MFS_1"/>
    <property type="match status" value="1"/>
</dbReference>
<keyword evidence="7" id="KW-0963">Cytoplasm</keyword>
<evidence type="ECO:0000256" key="4">
    <source>
        <dbReference type="ARBA" id="ARBA00004186"/>
    </source>
</evidence>
<evidence type="ECO:0000256" key="9">
    <source>
        <dbReference type="ARBA" id="ARBA00022801"/>
    </source>
</evidence>
<reference evidence="26" key="1">
    <citation type="journal article" date="2021" name="J. Hered.">
        <title>Genome Assembly of Salicaceae Populus deltoides (Eastern Cottonwood) I-69 Based on Nanopore Sequencing and Hi-C Technologies.</title>
        <authorList>
            <person name="Bai S."/>
            <person name="Wu H."/>
            <person name="Zhang J."/>
            <person name="Pan Z."/>
            <person name="Zhao W."/>
            <person name="Li Z."/>
            <person name="Tong C."/>
        </authorList>
    </citation>
    <scope>NUCLEOTIDE SEQUENCE</scope>
    <source>
        <tissue evidence="26">Leaf</tissue>
    </source>
</reference>
<evidence type="ECO:0000256" key="10">
    <source>
        <dbReference type="ARBA" id="ARBA00022989"/>
    </source>
</evidence>
<evidence type="ECO:0000256" key="1">
    <source>
        <dbReference type="ARBA" id="ARBA00004123"/>
    </source>
</evidence>
<dbReference type="GO" id="GO:0160215">
    <property type="term" value="F:deacylase activity"/>
    <property type="evidence" value="ECO:0007669"/>
    <property type="project" value="UniProtKB-ARBA"/>
</dbReference>
<dbReference type="EMBL" id="JACEGQ020000009">
    <property type="protein sequence ID" value="KAH8499090.1"/>
    <property type="molecule type" value="Genomic_DNA"/>
</dbReference>
<dbReference type="GO" id="GO:0006629">
    <property type="term" value="P:lipid metabolic process"/>
    <property type="evidence" value="ECO:0007669"/>
    <property type="project" value="UniProtKB-KW"/>
</dbReference>
<dbReference type="Proteomes" id="UP000807159">
    <property type="component" value="Chromosome 9"/>
</dbReference>
<feature type="transmembrane region" description="Helical" evidence="24">
    <location>
        <begin position="462"/>
        <end position="483"/>
    </location>
</feature>
<dbReference type="InterPro" id="IPR006683">
    <property type="entry name" value="Thioestr_dom"/>
</dbReference>
<keyword evidence="15" id="KW-0206">Cytoskeleton</keyword>
<dbReference type="Pfam" id="PF03061">
    <property type="entry name" value="4HBT"/>
    <property type="match status" value="1"/>
</dbReference>
<name>A0A8T2Y1W0_POPDE</name>
<evidence type="ECO:0000256" key="19">
    <source>
        <dbReference type="ARBA" id="ARBA00058205"/>
    </source>
</evidence>
<evidence type="ECO:0000256" key="17">
    <source>
        <dbReference type="ARBA" id="ARBA00024362"/>
    </source>
</evidence>
<evidence type="ECO:0000256" key="20">
    <source>
        <dbReference type="ARBA" id="ARBA00064709"/>
    </source>
</evidence>
<evidence type="ECO:0000256" key="23">
    <source>
        <dbReference type="ARBA" id="ARBA00083956"/>
    </source>
</evidence>
<evidence type="ECO:0000256" key="11">
    <source>
        <dbReference type="ARBA" id="ARBA00022990"/>
    </source>
</evidence>
<comment type="subcellular location">
    <subcellularLocation>
        <location evidence="4">Cytoplasm</location>
        <location evidence="4">Cytoskeleton</location>
        <location evidence="4">Spindle</location>
    </subcellularLocation>
    <subcellularLocation>
        <location evidence="5">Cytoplasm</location>
        <location evidence="5">Cytosol</location>
    </subcellularLocation>
    <subcellularLocation>
        <location evidence="2">Membrane</location>
        <topology evidence="2">Multi-pass membrane protein</topology>
    </subcellularLocation>
    <subcellularLocation>
        <location evidence="3">Mitochondrion</location>
    </subcellularLocation>
    <subcellularLocation>
        <location evidence="1">Nucleus</location>
    </subcellularLocation>
</comment>
<dbReference type="PANTHER" id="PTHR11662:SF424">
    <property type="entry name" value="ANION TRANSPORTER 4, CHLOROPLASTIC-RELATED"/>
    <property type="match status" value="1"/>
</dbReference>
<dbReference type="Gene3D" id="1.20.1250.20">
    <property type="entry name" value="MFS general substrate transporter like domains"/>
    <property type="match status" value="1"/>
</dbReference>
<dbReference type="GO" id="GO:0005819">
    <property type="term" value="C:spindle"/>
    <property type="evidence" value="ECO:0007669"/>
    <property type="project" value="UniProtKB-SubCell"/>
</dbReference>
<keyword evidence="27" id="KW-1185">Reference proteome</keyword>
<dbReference type="GO" id="GO:0005634">
    <property type="term" value="C:nucleus"/>
    <property type="evidence" value="ECO:0007669"/>
    <property type="project" value="UniProtKB-SubCell"/>
</dbReference>
<evidence type="ECO:0000256" key="5">
    <source>
        <dbReference type="ARBA" id="ARBA00004514"/>
    </source>
</evidence>
<comment type="catalytic activity">
    <reaction evidence="18">
        <text>a fatty acyl-CoA + H2O = a fatty acid + CoA + H(+)</text>
        <dbReference type="Rhea" id="RHEA:16781"/>
        <dbReference type="ChEBI" id="CHEBI:15377"/>
        <dbReference type="ChEBI" id="CHEBI:15378"/>
        <dbReference type="ChEBI" id="CHEBI:28868"/>
        <dbReference type="ChEBI" id="CHEBI:57287"/>
        <dbReference type="ChEBI" id="CHEBI:77636"/>
    </reaction>
    <physiologicalReaction direction="left-to-right" evidence="18">
        <dbReference type="Rhea" id="RHEA:16782"/>
    </physiologicalReaction>
</comment>